<dbReference type="PROSITE" id="PS00640">
    <property type="entry name" value="THIOL_PROTEASE_ASN"/>
    <property type="match status" value="1"/>
</dbReference>
<dbReference type="Pfam" id="PF00112">
    <property type="entry name" value="Peptidase_C1"/>
    <property type="match status" value="1"/>
</dbReference>
<dbReference type="Proteomes" id="UP000017836">
    <property type="component" value="Unassembled WGS sequence"/>
</dbReference>
<dbReference type="Pfam" id="PF08246">
    <property type="entry name" value="Inhibitor_I29"/>
    <property type="match status" value="1"/>
</dbReference>
<dbReference type="SUPFAM" id="SSF54001">
    <property type="entry name" value="Cysteine proteinases"/>
    <property type="match status" value="1"/>
</dbReference>
<gene>
    <name evidence="10" type="ORF">AMTR_s00021p00178980</name>
</gene>
<dbReference type="InterPro" id="IPR039417">
    <property type="entry name" value="Peptidase_C1A_papain-like"/>
</dbReference>
<evidence type="ECO:0000256" key="7">
    <source>
        <dbReference type="SAM" id="SignalP"/>
    </source>
</evidence>
<organism evidence="10 11">
    <name type="scientific">Amborella trichopoda</name>
    <dbReference type="NCBI Taxonomy" id="13333"/>
    <lineage>
        <taxon>Eukaryota</taxon>
        <taxon>Viridiplantae</taxon>
        <taxon>Streptophyta</taxon>
        <taxon>Embryophyta</taxon>
        <taxon>Tracheophyta</taxon>
        <taxon>Spermatophyta</taxon>
        <taxon>Magnoliopsida</taxon>
        <taxon>Amborellales</taxon>
        <taxon>Amborellaceae</taxon>
        <taxon>Amborella</taxon>
    </lineage>
</organism>
<dbReference type="OrthoDB" id="10253408at2759"/>
<evidence type="ECO:0000256" key="6">
    <source>
        <dbReference type="ARBA" id="ARBA00023157"/>
    </source>
</evidence>
<protein>
    <submittedName>
        <fullName evidence="10">Uncharacterized protein</fullName>
    </submittedName>
</protein>
<dbReference type="SMART" id="SM00848">
    <property type="entry name" value="Inhibitor_I29"/>
    <property type="match status" value="1"/>
</dbReference>
<dbReference type="Gene3D" id="3.90.70.10">
    <property type="entry name" value="Cysteine proteinases"/>
    <property type="match status" value="1"/>
</dbReference>
<dbReference type="InterPro" id="IPR025661">
    <property type="entry name" value="Pept_asp_AS"/>
</dbReference>
<dbReference type="SMART" id="SM00645">
    <property type="entry name" value="Pept_C1"/>
    <property type="match status" value="1"/>
</dbReference>
<dbReference type="InterPro" id="IPR025660">
    <property type="entry name" value="Pept_his_AS"/>
</dbReference>
<dbReference type="HOGENOM" id="CLU_012184_1_0_1"/>
<evidence type="ECO:0000256" key="5">
    <source>
        <dbReference type="ARBA" id="ARBA00022807"/>
    </source>
</evidence>
<evidence type="ECO:0000256" key="1">
    <source>
        <dbReference type="ARBA" id="ARBA00008455"/>
    </source>
</evidence>
<feature type="domain" description="Cathepsin propeptide inhibitor" evidence="9">
    <location>
        <begin position="40"/>
        <end position="96"/>
    </location>
</feature>
<keyword evidence="4" id="KW-0378">Hydrolase</keyword>
<feature type="chain" id="PRO_5018682212" evidence="7">
    <location>
        <begin position="29"/>
        <end position="341"/>
    </location>
</feature>
<keyword evidence="2" id="KW-0645">Protease</keyword>
<dbReference type="OMA" id="CAFEANA"/>
<dbReference type="PROSITE" id="PS00139">
    <property type="entry name" value="THIOL_PROTEASE_CYS"/>
    <property type="match status" value="1"/>
</dbReference>
<dbReference type="InterPro" id="IPR013201">
    <property type="entry name" value="Prot_inhib_I29"/>
</dbReference>
<feature type="signal peptide" evidence="7">
    <location>
        <begin position="1"/>
        <end position="28"/>
    </location>
</feature>
<dbReference type="MEROPS" id="I29.003"/>
<dbReference type="GO" id="GO:0051603">
    <property type="term" value="P:proteolysis involved in protein catabolic process"/>
    <property type="evidence" value="ECO:0000318"/>
    <property type="project" value="GO_Central"/>
</dbReference>
<dbReference type="InterPro" id="IPR000668">
    <property type="entry name" value="Peptidase_C1A_C"/>
</dbReference>
<dbReference type="GO" id="GO:0004197">
    <property type="term" value="F:cysteine-type endopeptidase activity"/>
    <property type="evidence" value="ECO:0000318"/>
    <property type="project" value="GO_Central"/>
</dbReference>
<keyword evidence="3 7" id="KW-0732">Signal</keyword>
<dbReference type="GO" id="GO:0005615">
    <property type="term" value="C:extracellular space"/>
    <property type="evidence" value="ECO:0000318"/>
    <property type="project" value="GO_Central"/>
</dbReference>
<feature type="domain" description="Peptidase C1A papain C-terminal" evidence="8">
    <location>
        <begin position="125"/>
        <end position="340"/>
    </location>
</feature>
<proteinExistence type="inferred from homology"/>
<evidence type="ECO:0000259" key="9">
    <source>
        <dbReference type="SMART" id="SM00848"/>
    </source>
</evidence>
<evidence type="ECO:0000313" key="11">
    <source>
        <dbReference type="Proteomes" id="UP000017836"/>
    </source>
</evidence>
<dbReference type="FunFam" id="3.90.70.10:FF:000023">
    <property type="entry name" value="Senescence-specific cysteine protease SAG39"/>
    <property type="match status" value="1"/>
</dbReference>
<comment type="similarity">
    <text evidence="1">Belongs to the peptidase C1 family.</text>
</comment>
<dbReference type="KEGG" id="atr:18442242"/>
<dbReference type="Gramene" id="ERN13994">
    <property type="protein sequence ID" value="ERN13994"/>
    <property type="gene ID" value="AMTR_s00021p00178980"/>
</dbReference>
<dbReference type="PANTHER" id="PTHR12411">
    <property type="entry name" value="CYSTEINE PROTEASE FAMILY C1-RELATED"/>
    <property type="match status" value="1"/>
</dbReference>
<evidence type="ECO:0000259" key="8">
    <source>
        <dbReference type="SMART" id="SM00645"/>
    </source>
</evidence>
<keyword evidence="6" id="KW-1015">Disulfide bond</keyword>
<evidence type="ECO:0000313" key="10">
    <source>
        <dbReference type="EMBL" id="ERN13994.1"/>
    </source>
</evidence>
<keyword evidence="11" id="KW-1185">Reference proteome</keyword>
<dbReference type="CDD" id="cd02248">
    <property type="entry name" value="Peptidase_C1A"/>
    <property type="match status" value="1"/>
</dbReference>
<dbReference type="eggNOG" id="KOG1543">
    <property type="taxonomic scope" value="Eukaryota"/>
</dbReference>
<evidence type="ECO:0000256" key="3">
    <source>
        <dbReference type="ARBA" id="ARBA00022729"/>
    </source>
</evidence>
<sequence>MARFIPPLFCFLCLALFHVGFRFPSASSRALNPPNLSLRFEQWMVDHGRVYHDDEEKAQRLEIFKENIRFIDSVNRENRPYTLSANKFADLTYEEFKAMYLGLNANARADRVAEATLFRYENGSVPSAVDWRLKGAVTPVKDQGQCGCCWAFSAVAAIEGITKLKTGNLLSLSEQELVDCDIDDDDQGCSGGTMDNAFQFIEHHGLTTEKKYPYQAADGTCNSNALAYHVATIKGYKDVPANNEKALQQAVAQQPVSVGIEASAAFQFYSGGVFTGDCGTNLNHGVTAVGYGKEGDGTNYWLVKNSWGQSWGEEGYIKMQRDVHAAEGLCGIAMMASYPNA</sequence>
<dbReference type="GO" id="GO:0005764">
    <property type="term" value="C:lysosome"/>
    <property type="evidence" value="ECO:0000318"/>
    <property type="project" value="GO_Central"/>
</dbReference>
<dbReference type="AlphaFoldDB" id="W1Q0E8"/>
<dbReference type="InterPro" id="IPR038765">
    <property type="entry name" value="Papain-like_cys_pep_sf"/>
</dbReference>
<dbReference type="InterPro" id="IPR013128">
    <property type="entry name" value="Peptidase_C1A"/>
</dbReference>
<dbReference type="PROSITE" id="PS00639">
    <property type="entry name" value="THIOL_PROTEASE_HIS"/>
    <property type="match status" value="1"/>
</dbReference>
<keyword evidence="5" id="KW-0788">Thiol protease</keyword>
<dbReference type="PRINTS" id="PR00705">
    <property type="entry name" value="PAPAIN"/>
</dbReference>
<evidence type="ECO:0000256" key="2">
    <source>
        <dbReference type="ARBA" id="ARBA00022670"/>
    </source>
</evidence>
<dbReference type="InterPro" id="IPR000169">
    <property type="entry name" value="Pept_cys_AS"/>
</dbReference>
<dbReference type="MEROPS" id="C01.104"/>
<dbReference type="EMBL" id="KI392560">
    <property type="protein sequence ID" value="ERN13994.1"/>
    <property type="molecule type" value="Genomic_DNA"/>
</dbReference>
<accession>W1Q0E8</accession>
<name>W1Q0E8_AMBTC</name>
<evidence type="ECO:0000256" key="4">
    <source>
        <dbReference type="ARBA" id="ARBA00022801"/>
    </source>
</evidence>
<reference evidence="11" key="1">
    <citation type="journal article" date="2013" name="Science">
        <title>The Amborella genome and the evolution of flowering plants.</title>
        <authorList>
            <consortium name="Amborella Genome Project"/>
        </authorList>
    </citation>
    <scope>NUCLEOTIDE SEQUENCE [LARGE SCALE GENOMIC DNA]</scope>
</reference>